<evidence type="ECO:0000313" key="2">
    <source>
        <dbReference type="Proteomes" id="UP000694421"/>
    </source>
</evidence>
<proteinExistence type="predicted"/>
<organism evidence="1 2">
    <name type="scientific">Salvator merianae</name>
    <name type="common">Argentine black and white tegu</name>
    <name type="synonym">Tupinambis merianae</name>
    <dbReference type="NCBI Taxonomy" id="96440"/>
    <lineage>
        <taxon>Eukaryota</taxon>
        <taxon>Metazoa</taxon>
        <taxon>Chordata</taxon>
        <taxon>Craniata</taxon>
        <taxon>Vertebrata</taxon>
        <taxon>Euteleostomi</taxon>
        <taxon>Lepidosauria</taxon>
        <taxon>Squamata</taxon>
        <taxon>Bifurcata</taxon>
        <taxon>Unidentata</taxon>
        <taxon>Episquamata</taxon>
        <taxon>Laterata</taxon>
        <taxon>Teiioidea</taxon>
        <taxon>Teiidae</taxon>
        <taxon>Salvator</taxon>
    </lineage>
</organism>
<dbReference type="GeneTree" id="ENSGT01060000249679"/>
<dbReference type="Pfam" id="PF15077">
    <property type="entry name" value="MAJIN"/>
    <property type="match status" value="1"/>
</dbReference>
<dbReference type="GO" id="GO:0070197">
    <property type="term" value="P:meiotic attachment of telomere to nuclear envelope"/>
    <property type="evidence" value="ECO:0007669"/>
    <property type="project" value="TreeGrafter"/>
</dbReference>
<evidence type="ECO:0000313" key="1">
    <source>
        <dbReference type="Ensembl" id="ENSSMRP00000019461.1"/>
    </source>
</evidence>
<reference evidence="1" key="1">
    <citation type="submission" date="2025-08" db="UniProtKB">
        <authorList>
            <consortium name="Ensembl"/>
        </authorList>
    </citation>
    <scope>IDENTIFICATION</scope>
</reference>
<dbReference type="Proteomes" id="UP000694421">
    <property type="component" value="Unplaced"/>
</dbReference>
<dbReference type="InterPro" id="IPR027816">
    <property type="entry name" value="MAJIN"/>
</dbReference>
<protein>
    <submittedName>
        <fullName evidence="1">Uncharacterized protein</fullName>
    </submittedName>
</protein>
<dbReference type="GO" id="GO:0007129">
    <property type="term" value="P:homologous chromosome pairing at meiosis"/>
    <property type="evidence" value="ECO:0007669"/>
    <property type="project" value="TreeGrafter"/>
</dbReference>
<keyword evidence="2" id="KW-1185">Reference proteome</keyword>
<reference evidence="1" key="2">
    <citation type="submission" date="2025-09" db="UniProtKB">
        <authorList>
            <consortium name="Ensembl"/>
        </authorList>
    </citation>
    <scope>IDENTIFICATION</scope>
</reference>
<dbReference type="AlphaFoldDB" id="A0A8D0C8R6"/>
<dbReference type="GO" id="GO:0005637">
    <property type="term" value="C:nuclear inner membrane"/>
    <property type="evidence" value="ECO:0007669"/>
    <property type="project" value="TreeGrafter"/>
</dbReference>
<sequence>VNVYKFKIKYGNTMNFRNSSIFQDTIRVILGNLDNLCPFTTEHLIIFPYLNKWERVSDLKFMHGEIFLVPYPYVCTIYVELNSLKKSKFEGKFRQSSVTCQEKQSDISHCYGGIAILICGNSTIAMLHSPPPPKKKPMQYPTLGKPGSCGGFSQNSVITCLLEGATIFVWPPYMCGS</sequence>
<dbReference type="Ensembl" id="ENSSMRT00000022837.1">
    <property type="protein sequence ID" value="ENSSMRP00000019461.1"/>
    <property type="gene ID" value="ENSSMRG00000015179.1"/>
</dbReference>
<dbReference type="GO" id="GO:0003677">
    <property type="term" value="F:DNA binding"/>
    <property type="evidence" value="ECO:0007669"/>
    <property type="project" value="InterPro"/>
</dbReference>
<dbReference type="PANTHER" id="PTHR35824:SF1">
    <property type="entry name" value="MEMBRANE-ANCHORED JUNCTION PROTEIN"/>
    <property type="match status" value="1"/>
</dbReference>
<name>A0A8D0C8R6_SALMN</name>
<accession>A0A8D0C8R6</accession>
<dbReference type="PANTHER" id="PTHR35824">
    <property type="entry name" value="MEMBRANE-ANCHORED JUNCTION PROTEIN MAJIN"/>
    <property type="match status" value="1"/>
</dbReference>